<feature type="region of interest" description="Disordered" evidence="1">
    <location>
        <begin position="101"/>
        <end position="121"/>
    </location>
</feature>
<organism evidence="2 3">
    <name type="scientific">Fusarium coffeatum</name>
    <dbReference type="NCBI Taxonomy" id="231269"/>
    <lineage>
        <taxon>Eukaryota</taxon>
        <taxon>Fungi</taxon>
        <taxon>Dikarya</taxon>
        <taxon>Ascomycota</taxon>
        <taxon>Pezizomycotina</taxon>
        <taxon>Sordariomycetes</taxon>
        <taxon>Hypocreomycetidae</taxon>
        <taxon>Hypocreales</taxon>
        <taxon>Nectriaceae</taxon>
        <taxon>Fusarium</taxon>
        <taxon>Fusarium incarnatum-equiseti species complex</taxon>
    </lineage>
</organism>
<sequence>MANQPPTVHYTVDPSTNPALWPPPAPDTENAVIYRVDVIFINVNGHSDLRIVRTGTDEHVHHAVMQVTKHIARGIYRIVSMNVSEYSCVVVMETEKSMEELKSHGFPWDRESNPQPEVVLR</sequence>
<dbReference type="Proteomes" id="UP000253153">
    <property type="component" value="Unassembled WGS sequence"/>
</dbReference>
<comment type="caution">
    <text evidence="2">The sequence shown here is derived from an EMBL/GenBank/DDBJ whole genome shotgun (WGS) entry which is preliminary data.</text>
</comment>
<accession>A0A366S656</accession>
<protein>
    <submittedName>
        <fullName evidence="2">Uncharacterized protein</fullName>
    </submittedName>
</protein>
<evidence type="ECO:0000313" key="3">
    <source>
        <dbReference type="Proteomes" id="UP000253153"/>
    </source>
</evidence>
<feature type="compositionally biased region" description="Basic and acidic residues" evidence="1">
    <location>
        <begin position="101"/>
        <end position="112"/>
    </location>
</feature>
<dbReference type="OrthoDB" id="5214444at2759"/>
<gene>
    <name evidence="2" type="ORF">FIESC28_02868</name>
</gene>
<dbReference type="GeneID" id="41992313"/>
<dbReference type="RefSeq" id="XP_031018969.1">
    <property type="nucleotide sequence ID" value="XM_031157017.1"/>
</dbReference>
<evidence type="ECO:0000256" key="1">
    <source>
        <dbReference type="SAM" id="MobiDB-lite"/>
    </source>
</evidence>
<name>A0A366S656_9HYPO</name>
<evidence type="ECO:0000313" key="2">
    <source>
        <dbReference type="EMBL" id="RBR24378.1"/>
    </source>
</evidence>
<dbReference type="AlphaFoldDB" id="A0A366S656"/>
<proteinExistence type="predicted"/>
<dbReference type="EMBL" id="QKXC01000058">
    <property type="protein sequence ID" value="RBR24378.1"/>
    <property type="molecule type" value="Genomic_DNA"/>
</dbReference>
<reference evidence="2 3" key="1">
    <citation type="submission" date="2018-06" db="EMBL/GenBank/DDBJ databases">
        <title>Fusarium incarnatum-equiseti species complex species 28.</title>
        <authorList>
            <person name="Gardiner D.M."/>
        </authorList>
    </citation>
    <scope>NUCLEOTIDE SEQUENCE [LARGE SCALE GENOMIC DNA]</scope>
    <source>
        <strain evidence="2 3">FIESC_28</strain>
    </source>
</reference>
<keyword evidence="3" id="KW-1185">Reference proteome</keyword>